<keyword evidence="5" id="KW-1185">Reference proteome</keyword>
<evidence type="ECO:0000256" key="1">
    <source>
        <dbReference type="ARBA" id="ARBA00009126"/>
    </source>
</evidence>
<dbReference type="GO" id="GO:0003779">
    <property type="term" value="F:actin binding"/>
    <property type="evidence" value="ECO:0000318"/>
    <property type="project" value="GO_Central"/>
</dbReference>
<evidence type="ECO:0000313" key="5">
    <source>
        <dbReference type="Proteomes" id="UP000002279"/>
    </source>
</evidence>
<dbReference type="GeneTree" id="ENSGT00950000183027"/>
<reference evidence="4 5" key="1">
    <citation type="journal article" date="2008" name="Nature">
        <title>Genome analysis of the platypus reveals unique signatures of evolution.</title>
        <authorList>
            <person name="Warren W.C."/>
            <person name="Hillier L.W."/>
            <person name="Marshall Graves J.A."/>
            <person name="Birney E."/>
            <person name="Ponting C.P."/>
            <person name="Grutzner F."/>
            <person name="Belov K."/>
            <person name="Miller W."/>
            <person name="Clarke L."/>
            <person name="Chinwalla A.T."/>
            <person name="Yang S.P."/>
            <person name="Heger A."/>
            <person name="Locke D.P."/>
            <person name="Miethke P."/>
            <person name="Waters P.D."/>
            <person name="Veyrunes F."/>
            <person name="Fulton L."/>
            <person name="Fulton B."/>
            <person name="Graves T."/>
            <person name="Wallis J."/>
            <person name="Puente X.S."/>
            <person name="Lopez-Otin C."/>
            <person name="Ordonez G.R."/>
            <person name="Eichler E.E."/>
            <person name="Chen L."/>
            <person name="Cheng Z."/>
            <person name="Deakin J.E."/>
            <person name="Alsop A."/>
            <person name="Thompson K."/>
            <person name="Kirby P."/>
            <person name="Papenfuss A.T."/>
            <person name="Wakefield M.J."/>
            <person name="Olender T."/>
            <person name="Lancet D."/>
            <person name="Huttley G.A."/>
            <person name="Smit A.F."/>
            <person name="Pask A."/>
            <person name="Temple-Smith P."/>
            <person name="Batzer M.A."/>
            <person name="Walker J.A."/>
            <person name="Konkel M.K."/>
            <person name="Harris R.S."/>
            <person name="Whittington C.M."/>
            <person name="Wong E.S."/>
            <person name="Gemmell N.J."/>
            <person name="Buschiazzo E."/>
            <person name="Vargas Jentzsch I.M."/>
            <person name="Merkel A."/>
            <person name="Schmitz J."/>
            <person name="Zemann A."/>
            <person name="Churakov G."/>
            <person name="Kriegs J.O."/>
            <person name="Brosius J."/>
            <person name="Murchison E.P."/>
            <person name="Sachidanandam R."/>
            <person name="Smith C."/>
            <person name="Hannon G.J."/>
            <person name="Tsend-Ayush E."/>
            <person name="McMillan D."/>
            <person name="Attenborough R."/>
            <person name="Rens W."/>
            <person name="Ferguson-Smith M."/>
            <person name="Lefevre C.M."/>
            <person name="Sharp J.A."/>
            <person name="Nicholas K.R."/>
            <person name="Ray D.A."/>
            <person name="Kube M."/>
            <person name="Reinhardt R."/>
            <person name="Pringle T.H."/>
            <person name="Taylor J."/>
            <person name="Jones R.C."/>
            <person name="Nixon B."/>
            <person name="Dacheux J.L."/>
            <person name="Niwa H."/>
            <person name="Sekita Y."/>
            <person name="Huang X."/>
            <person name="Stark A."/>
            <person name="Kheradpour P."/>
            <person name="Kellis M."/>
            <person name="Flicek P."/>
            <person name="Chen Y."/>
            <person name="Webber C."/>
            <person name="Hardison R."/>
            <person name="Nelson J."/>
            <person name="Hallsworth-Pepin K."/>
            <person name="Delehaunty K."/>
            <person name="Markovic C."/>
            <person name="Minx P."/>
            <person name="Feng Y."/>
            <person name="Kremitzki C."/>
            <person name="Mitreva M."/>
            <person name="Glasscock J."/>
            <person name="Wylie T."/>
            <person name="Wohldmann P."/>
            <person name="Thiru P."/>
            <person name="Nhan M.N."/>
            <person name="Pohl C.S."/>
            <person name="Smith S.M."/>
            <person name="Hou S."/>
            <person name="Nefedov M."/>
            <person name="de Jong P.J."/>
            <person name="Renfree M.B."/>
            <person name="Mardis E.R."/>
            <person name="Wilson R.K."/>
        </authorList>
    </citation>
    <scope>NUCLEOTIDE SEQUENCE [LARGE SCALE GENOMIC DNA]</scope>
    <source>
        <strain evidence="4 5">Glennie</strain>
    </source>
</reference>
<dbReference type="GO" id="GO:0015629">
    <property type="term" value="C:actin cytoskeleton"/>
    <property type="evidence" value="ECO:0000318"/>
    <property type="project" value="GO_Central"/>
</dbReference>
<dbReference type="GO" id="GO:0031433">
    <property type="term" value="F:telethonin binding"/>
    <property type="evidence" value="ECO:0000318"/>
    <property type="project" value="GO_Central"/>
</dbReference>
<protein>
    <submittedName>
        <fullName evidence="4">Myozenin 3</fullName>
    </submittedName>
</protein>
<feature type="compositionally biased region" description="Polar residues" evidence="3">
    <location>
        <begin position="117"/>
        <end position="139"/>
    </location>
</feature>
<sequence>MVPADVEKERKQQAMDIVREMTGQDVSLDLGKKMSVPQDLMMEELSLRTNRGSLLFQKRQRRVQKFTLEYPAGPRRGVTGEAGGTESHDTRAAQTWEAANGPEGKESYRTEIHITPSGQVIPTSGPVGTSQLSSASPSNLAPGYSEPLKGVPPEKFNLTAIPKGYQSPWREFISSKDYQLHNLSFLPKMASPTDYRSFNKTPMPFGGPHFSETFPGLDTIYPLAEPLSGLELLQSRPSFNRVPQGWTRNLNLPESEDL</sequence>
<dbReference type="Proteomes" id="UP000002279">
    <property type="component" value="Chromosome X1"/>
</dbReference>
<dbReference type="InParanoid" id="A0A6I8NGY4"/>
<feature type="region of interest" description="Disordered" evidence="3">
    <location>
        <begin position="117"/>
        <end position="141"/>
    </location>
</feature>
<reference evidence="4" key="2">
    <citation type="submission" date="2025-08" db="UniProtKB">
        <authorList>
            <consortium name="Ensembl"/>
        </authorList>
    </citation>
    <scope>IDENTIFICATION</scope>
    <source>
        <strain evidence="4">Glennie</strain>
    </source>
</reference>
<dbReference type="OMA" id="WIQVMPE"/>
<comment type="similarity">
    <text evidence="1">Belongs to the myozenin family.</text>
</comment>
<proteinExistence type="inferred from homology"/>
<dbReference type="PANTHER" id="PTHR15941">
    <property type="entry name" value="MYOZENIN"/>
    <property type="match status" value="1"/>
</dbReference>
<dbReference type="Ensembl" id="ENSOANT00000063637.1">
    <property type="protein sequence ID" value="ENSOANP00000039974.1"/>
    <property type="gene ID" value="ENSOANG00000045135.1"/>
</dbReference>
<dbReference type="GeneID" id="114806577"/>
<dbReference type="InterPro" id="IPR008438">
    <property type="entry name" value="MYOZ"/>
</dbReference>
<dbReference type="OrthoDB" id="9887337at2759"/>
<dbReference type="FunCoup" id="A0A6I8NGY4">
    <property type="interactions" value="33"/>
</dbReference>
<dbReference type="RefSeq" id="XP_028907558.1">
    <property type="nucleotide sequence ID" value="XM_029051725.1"/>
</dbReference>
<dbReference type="GO" id="GO:0051373">
    <property type="term" value="F:FATZ binding"/>
    <property type="evidence" value="ECO:0000318"/>
    <property type="project" value="GO_Central"/>
</dbReference>
<dbReference type="GO" id="GO:0030018">
    <property type="term" value="C:Z disc"/>
    <property type="evidence" value="ECO:0000318"/>
    <property type="project" value="GO_Central"/>
</dbReference>
<organism evidence="4 5">
    <name type="scientific">Ornithorhynchus anatinus</name>
    <name type="common">Duckbill platypus</name>
    <dbReference type="NCBI Taxonomy" id="9258"/>
    <lineage>
        <taxon>Eukaryota</taxon>
        <taxon>Metazoa</taxon>
        <taxon>Chordata</taxon>
        <taxon>Craniata</taxon>
        <taxon>Vertebrata</taxon>
        <taxon>Euteleostomi</taxon>
        <taxon>Mammalia</taxon>
        <taxon>Monotremata</taxon>
        <taxon>Ornithorhynchidae</taxon>
        <taxon>Ornithorhynchus</taxon>
    </lineage>
</organism>
<dbReference type="KEGG" id="oaa:114806577"/>
<dbReference type="PANTHER" id="PTHR15941:SF15">
    <property type="entry name" value="MYOZENIN-3"/>
    <property type="match status" value="1"/>
</dbReference>
<dbReference type="Pfam" id="PF05556">
    <property type="entry name" value="Calsarcin"/>
    <property type="match status" value="1"/>
</dbReference>
<dbReference type="CTD" id="91977"/>
<gene>
    <name evidence="4" type="primary">MYOZ3</name>
</gene>
<evidence type="ECO:0000313" key="4">
    <source>
        <dbReference type="Ensembl" id="ENSOANP00000039974.1"/>
    </source>
</evidence>
<feature type="region of interest" description="Disordered" evidence="3">
    <location>
        <begin position="71"/>
        <end position="96"/>
    </location>
</feature>
<dbReference type="AlphaFoldDB" id="A0A6I8NGY4"/>
<accession>A0A6I8NGY4</accession>
<dbReference type="Bgee" id="ENSOANG00000045135">
    <property type="expression patterns" value="Expressed in heart and 2 other cell types or tissues"/>
</dbReference>
<keyword evidence="2" id="KW-0597">Phosphoprotein</keyword>
<evidence type="ECO:0000256" key="3">
    <source>
        <dbReference type="SAM" id="MobiDB-lite"/>
    </source>
</evidence>
<name>A0A6I8NGY4_ORNAN</name>
<reference evidence="4" key="3">
    <citation type="submission" date="2025-09" db="UniProtKB">
        <authorList>
            <consortium name="Ensembl"/>
        </authorList>
    </citation>
    <scope>IDENTIFICATION</scope>
    <source>
        <strain evidence="4">Glennie</strain>
    </source>
</reference>
<evidence type="ECO:0000256" key="2">
    <source>
        <dbReference type="ARBA" id="ARBA00022553"/>
    </source>
</evidence>